<dbReference type="Gene3D" id="3.40.630.10">
    <property type="entry name" value="Zn peptidases"/>
    <property type="match status" value="1"/>
</dbReference>
<dbReference type="CDD" id="cd05652">
    <property type="entry name" value="M20_ArgE_DapE-like_fungal"/>
    <property type="match status" value="1"/>
</dbReference>
<protein>
    <submittedName>
        <fullName evidence="7">Peptidase dimerization domain</fullName>
    </submittedName>
</protein>
<reference evidence="7 8" key="1">
    <citation type="journal article" date="2018" name="IMA Fungus">
        <title>IMA Genome-F 10: Nine draft genome sequences of Claviceps purpurea s.lat., including C. arundinis, C. humidiphila, and C. cf. spartinae, pseudomolecules for the pitch canker pathogen Fusarium circinatum, draft genome of Davidsoniella eucalypti, Grosmannia galeiformis, Quambalaria eucalypti, and Teratosphaeria destructans.</title>
        <authorList>
            <person name="Wingfield B.D."/>
            <person name="Liu M."/>
            <person name="Nguyen H.D."/>
            <person name="Lane F.A."/>
            <person name="Morgan S.W."/>
            <person name="De Vos L."/>
            <person name="Wilken P.M."/>
            <person name="Duong T.A."/>
            <person name="Aylward J."/>
            <person name="Coetzee M.P."/>
            <person name="Dadej K."/>
            <person name="De Beer Z.W."/>
            <person name="Findlay W."/>
            <person name="Havenga M."/>
            <person name="Kolarik M."/>
            <person name="Menzies J.G."/>
            <person name="Naidoo K."/>
            <person name="Pochopski O."/>
            <person name="Shoukouhi P."/>
            <person name="Santana Q.C."/>
            <person name="Seifert K.A."/>
            <person name="Soal N."/>
            <person name="Steenkamp E.T."/>
            <person name="Tatham C.T."/>
            <person name="van der Nest M.A."/>
            <person name="Wingfield M.J."/>
        </authorList>
    </citation>
    <scope>NUCLEOTIDE SEQUENCE [LARGE SCALE GENOMIC DNA]</scope>
    <source>
        <strain evidence="7">CMW44962</strain>
    </source>
</reference>
<dbReference type="AlphaFoldDB" id="A0A9W7W3B4"/>
<keyword evidence="8" id="KW-1185">Reference proteome</keyword>
<evidence type="ECO:0000256" key="2">
    <source>
        <dbReference type="ARBA" id="ARBA00006247"/>
    </source>
</evidence>
<dbReference type="EMBL" id="RIBY02001390">
    <property type="protein sequence ID" value="KAH9829280.1"/>
    <property type="molecule type" value="Genomic_DNA"/>
</dbReference>
<gene>
    <name evidence="7" type="ORF">Tdes44962_MAKER09151</name>
</gene>
<dbReference type="SUPFAM" id="SSF53187">
    <property type="entry name" value="Zn-dependent exopeptidases"/>
    <property type="match status" value="1"/>
</dbReference>
<dbReference type="GO" id="GO:0046872">
    <property type="term" value="F:metal ion binding"/>
    <property type="evidence" value="ECO:0007669"/>
    <property type="project" value="UniProtKB-KW"/>
</dbReference>
<dbReference type="PANTHER" id="PTHR43808">
    <property type="entry name" value="ACETYLORNITHINE DEACETYLASE"/>
    <property type="match status" value="1"/>
</dbReference>
<keyword evidence="4" id="KW-0378">Hydrolase</keyword>
<evidence type="ECO:0000313" key="8">
    <source>
        <dbReference type="Proteomes" id="UP001138500"/>
    </source>
</evidence>
<dbReference type="PANTHER" id="PTHR43808:SF8">
    <property type="entry name" value="PEPTIDASE M20 DIMERISATION DOMAIN-CONTAINING PROTEIN"/>
    <property type="match status" value="1"/>
</dbReference>
<comment type="caution">
    <text evidence="7">The sequence shown here is derived from an EMBL/GenBank/DDBJ whole genome shotgun (WGS) entry which is preliminary data.</text>
</comment>
<dbReference type="GO" id="GO:0016787">
    <property type="term" value="F:hydrolase activity"/>
    <property type="evidence" value="ECO:0007669"/>
    <property type="project" value="UniProtKB-KW"/>
</dbReference>
<evidence type="ECO:0000256" key="4">
    <source>
        <dbReference type="ARBA" id="ARBA00022801"/>
    </source>
</evidence>
<dbReference type="InterPro" id="IPR011650">
    <property type="entry name" value="Peptidase_M20_dimer"/>
</dbReference>
<comment type="similarity">
    <text evidence="2">Belongs to the peptidase M20A family.</text>
</comment>
<proteinExistence type="inferred from homology"/>
<dbReference type="Pfam" id="PF01546">
    <property type="entry name" value="Peptidase_M20"/>
    <property type="match status" value="1"/>
</dbReference>
<organism evidence="7 8">
    <name type="scientific">Teratosphaeria destructans</name>
    <dbReference type="NCBI Taxonomy" id="418781"/>
    <lineage>
        <taxon>Eukaryota</taxon>
        <taxon>Fungi</taxon>
        <taxon>Dikarya</taxon>
        <taxon>Ascomycota</taxon>
        <taxon>Pezizomycotina</taxon>
        <taxon>Dothideomycetes</taxon>
        <taxon>Dothideomycetidae</taxon>
        <taxon>Mycosphaerellales</taxon>
        <taxon>Teratosphaeriaceae</taxon>
        <taxon>Teratosphaeria</taxon>
    </lineage>
</organism>
<accession>A0A9W7W3B4</accession>
<dbReference type="InterPro" id="IPR002933">
    <property type="entry name" value="Peptidase_M20"/>
</dbReference>
<name>A0A9W7W3B4_9PEZI</name>
<keyword evidence="3" id="KW-0479">Metal-binding</keyword>
<evidence type="ECO:0000256" key="5">
    <source>
        <dbReference type="ARBA" id="ARBA00022833"/>
    </source>
</evidence>
<dbReference type="InterPro" id="IPR050072">
    <property type="entry name" value="Peptidase_M20A"/>
</dbReference>
<dbReference type="OrthoDB" id="3064516at2759"/>
<evidence type="ECO:0000313" key="7">
    <source>
        <dbReference type="EMBL" id="KAH9829280.1"/>
    </source>
</evidence>
<evidence type="ECO:0000256" key="3">
    <source>
        <dbReference type="ARBA" id="ARBA00022723"/>
    </source>
</evidence>
<dbReference type="InterPro" id="IPR001261">
    <property type="entry name" value="ArgE/DapE_CS"/>
</dbReference>
<feature type="domain" description="Peptidase M20 dimerisation" evidence="6">
    <location>
        <begin position="210"/>
        <end position="311"/>
    </location>
</feature>
<evidence type="ECO:0000256" key="1">
    <source>
        <dbReference type="ARBA" id="ARBA00001947"/>
    </source>
</evidence>
<sequence length="421" mass="45645">MKLQPVITCTITASIALAAPQPLPAPWEPVHHHHHHHHHHRPLLLTPDLIAFHKNITEIESITGHEESIGEWLVSSLESQGYRVERQYVQRDPARFNVVAWAGKKSADTKVLLSGHIDTVPPFLPYKHSHTTTNKTISGRGSVDDKGSVAAQIIAVNNLLSAGTVDPDDVALLYVVGEETGGDGMRAANDLNLTPQSIIFGEPTEGKLVTGHKGNLGGTIRVKGRAAHSGYPWLGRSANEMLVQALFALMELGKSLPESDKYGVTTINIGKIEGGVAANVVAEDASASLAIRIAEGTPDFIRGKITQAIHDAVAEFLEGEEKPEDVVAIEWSARGYAPIDIDHDVPGFDTITVNYGTDIPNLKRTVEGQKRYLYGPGTILVAHSDHEMLTEEQLFDAVKGYEKILLHALGGEPCDECKQDL</sequence>
<dbReference type="SUPFAM" id="SSF55031">
    <property type="entry name" value="Bacterial exopeptidase dimerisation domain"/>
    <property type="match status" value="1"/>
</dbReference>
<dbReference type="Gene3D" id="3.30.70.360">
    <property type="match status" value="1"/>
</dbReference>
<keyword evidence="5" id="KW-0862">Zinc</keyword>
<reference evidence="7 8" key="2">
    <citation type="journal article" date="2021" name="Curr. Genet.">
        <title>Genetic response to nitrogen starvation in the aggressive Eucalyptus foliar pathogen Teratosphaeria destructans.</title>
        <authorList>
            <person name="Havenga M."/>
            <person name="Wingfield B.D."/>
            <person name="Wingfield M.J."/>
            <person name="Dreyer L.L."/>
            <person name="Roets F."/>
            <person name="Aylward J."/>
        </authorList>
    </citation>
    <scope>NUCLEOTIDE SEQUENCE [LARGE SCALE GENOMIC DNA]</scope>
    <source>
        <strain evidence="7">CMW44962</strain>
    </source>
</reference>
<dbReference type="InterPro" id="IPR036264">
    <property type="entry name" value="Bact_exopeptidase_dim_dom"/>
</dbReference>
<evidence type="ECO:0000259" key="6">
    <source>
        <dbReference type="Pfam" id="PF07687"/>
    </source>
</evidence>
<dbReference type="PROSITE" id="PS00758">
    <property type="entry name" value="ARGE_DAPE_CPG2_1"/>
    <property type="match status" value="1"/>
</dbReference>
<comment type="cofactor">
    <cofactor evidence="1">
        <name>Zn(2+)</name>
        <dbReference type="ChEBI" id="CHEBI:29105"/>
    </cofactor>
</comment>
<dbReference type="Proteomes" id="UP001138500">
    <property type="component" value="Unassembled WGS sequence"/>
</dbReference>
<dbReference type="Pfam" id="PF07687">
    <property type="entry name" value="M20_dimer"/>
    <property type="match status" value="1"/>
</dbReference>